<evidence type="ECO:0000313" key="3">
    <source>
        <dbReference type="Proteomes" id="UP001365846"/>
    </source>
</evidence>
<protein>
    <submittedName>
        <fullName evidence="2">Uncharacterized protein</fullName>
    </submittedName>
</protein>
<name>A0ABU8VR16_9BURK</name>
<evidence type="ECO:0000256" key="1">
    <source>
        <dbReference type="SAM" id="Phobius"/>
    </source>
</evidence>
<dbReference type="Proteomes" id="UP001365846">
    <property type="component" value="Unassembled WGS sequence"/>
</dbReference>
<evidence type="ECO:0000313" key="2">
    <source>
        <dbReference type="EMBL" id="MEJ8816112.1"/>
    </source>
</evidence>
<sequence length="56" mass="6131">MIRYPMDAKESARPLRVSDAPPTIAGFAVALAPTVFVTSIAIFIGWNLPALHNFFQ</sequence>
<comment type="caution">
    <text evidence="2">The sequence shown here is derived from an EMBL/GenBank/DDBJ whole genome shotgun (WGS) entry which is preliminary data.</text>
</comment>
<keyword evidence="1" id="KW-0472">Membrane</keyword>
<accession>A0ABU8VR16</accession>
<reference evidence="2 3" key="1">
    <citation type="submission" date="2024-03" db="EMBL/GenBank/DDBJ databases">
        <title>Novel species of the genus Variovorax.</title>
        <authorList>
            <person name="Liu Q."/>
            <person name="Xin Y.-H."/>
        </authorList>
    </citation>
    <scope>NUCLEOTIDE SEQUENCE [LARGE SCALE GENOMIC DNA]</scope>
    <source>
        <strain evidence="2 3">KACC 18899</strain>
    </source>
</reference>
<dbReference type="RefSeq" id="WP_340361306.1">
    <property type="nucleotide sequence ID" value="NZ_JBBKZU010000031.1"/>
</dbReference>
<feature type="transmembrane region" description="Helical" evidence="1">
    <location>
        <begin position="21"/>
        <end position="46"/>
    </location>
</feature>
<organism evidence="2 3">
    <name type="scientific">Variovorax ureilyticus</name>
    <dbReference type="NCBI Taxonomy" id="1836198"/>
    <lineage>
        <taxon>Bacteria</taxon>
        <taxon>Pseudomonadati</taxon>
        <taxon>Pseudomonadota</taxon>
        <taxon>Betaproteobacteria</taxon>
        <taxon>Burkholderiales</taxon>
        <taxon>Comamonadaceae</taxon>
        <taxon>Variovorax</taxon>
    </lineage>
</organism>
<keyword evidence="3" id="KW-1185">Reference proteome</keyword>
<keyword evidence="1" id="KW-1133">Transmembrane helix</keyword>
<proteinExistence type="predicted"/>
<keyword evidence="1" id="KW-0812">Transmembrane</keyword>
<dbReference type="EMBL" id="JBBKZU010000031">
    <property type="protein sequence ID" value="MEJ8816112.1"/>
    <property type="molecule type" value="Genomic_DNA"/>
</dbReference>
<gene>
    <name evidence="2" type="ORF">WKW77_34030</name>
</gene>